<keyword evidence="3" id="KW-0349">Heme</keyword>
<evidence type="ECO:0000259" key="4">
    <source>
        <dbReference type="PROSITE" id="PS51007"/>
    </source>
</evidence>
<dbReference type="AlphaFoldDB" id="A0A6N3D7F8"/>
<dbReference type="InterPro" id="IPR009056">
    <property type="entry name" value="Cyt_c-like_dom"/>
</dbReference>
<sequence length="236" mass="25328">MKKNYGIFVLLSVAMGLTACDDGSIPRKEHTATHTGFAAKLTGHITGADSWPEYYQLVLAGFGDSEYATTQVLVSPDANSNVNLTLPNIGNDVKTIELCVTNRLRKRVLTYQSLDVASISGDTLYMDAGQVDAHMYAAIQENIFDKTCAQCHGGSTSPAAGLYLTADKSHASLVNQPSTQVEDGIRVIPGNAEESILHKVINPGNVLGLGFSHENMITSSTDLRLIDEWINAGAKE</sequence>
<evidence type="ECO:0000313" key="5">
    <source>
        <dbReference type="EMBL" id="VYU23069.1"/>
    </source>
</evidence>
<gene>
    <name evidence="5" type="ORF">PCLFYP37_02254</name>
</gene>
<proteinExistence type="predicted"/>
<protein>
    <recommendedName>
        <fullName evidence="4">Cytochrome c domain-containing protein</fullName>
    </recommendedName>
</protein>
<dbReference type="PROSITE" id="PS51257">
    <property type="entry name" value="PROKAR_LIPOPROTEIN"/>
    <property type="match status" value="1"/>
</dbReference>
<dbReference type="GO" id="GO:0046872">
    <property type="term" value="F:metal ion binding"/>
    <property type="evidence" value="ECO:0007669"/>
    <property type="project" value="UniProtKB-KW"/>
</dbReference>
<dbReference type="EMBL" id="CACRUT010000015">
    <property type="protein sequence ID" value="VYU23069.1"/>
    <property type="molecule type" value="Genomic_DNA"/>
</dbReference>
<feature type="domain" description="Cytochrome c" evidence="4">
    <location>
        <begin position="135"/>
        <end position="234"/>
    </location>
</feature>
<evidence type="ECO:0000256" key="2">
    <source>
        <dbReference type="ARBA" id="ARBA00023004"/>
    </source>
</evidence>
<dbReference type="RefSeq" id="WP_412442681.1">
    <property type="nucleotide sequence ID" value="NZ_CACRUT010000015.1"/>
</dbReference>
<name>A0A6N3D7F8_9BACT</name>
<dbReference type="GO" id="GO:0020037">
    <property type="term" value="F:heme binding"/>
    <property type="evidence" value="ECO:0007669"/>
    <property type="project" value="InterPro"/>
</dbReference>
<dbReference type="GO" id="GO:0009055">
    <property type="term" value="F:electron transfer activity"/>
    <property type="evidence" value="ECO:0007669"/>
    <property type="project" value="InterPro"/>
</dbReference>
<dbReference type="PROSITE" id="PS51007">
    <property type="entry name" value="CYTC"/>
    <property type="match status" value="1"/>
</dbReference>
<keyword evidence="1 3" id="KW-0479">Metal-binding</keyword>
<keyword evidence="2 3" id="KW-0408">Iron</keyword>
<organism evidence="5">
    <name type="scientific">Paraprevotella clara</name>
    <dbReference type="NCBI Taxonomy" id="454154"/>
    <lineage>
        <taxon>Bacteria</taxon>
        <taxon>Pseudomonadati</taxon>
        <taxon>Bacteroidota</taxon>
        <taxon>Bacteroidia</taxon>
        <taxon>Bacteroidales</taxon>
        <taxon>Prevotellaceae</taxon>
        <taxon>Paraprevotella</taxon>
    </lineage>
</organism>
<reference evidence="5" key="1">
    <citation type="submission" date="2019-11" db="EMBL/GenBank/DDBJ databases">
        <authorList>
            <person name="Feng L."/>
        </authorList>
    </citation>
    <scope>NUCLEOTIDE SEQUENCE</scope>
    <source>
        <strain evidence="5">PclaraLFYP37</strain>
    </source>
</reference>
<evidence type="ECO:0000256" key="1">
    <source>
        <dbReference type="ARBA" id="ARBA00022723"/>
    </source>
</evidence>
<accession>A0A6N3D7F8</accession>
<evidence type="ECO:0000256" key="3">
    <source>
        <dbReference type="PROSITE-ProRule" id="PRU00433"/>
    </source>
</evidence>